<organism evidence="1 2">
    <name type="scientific">Pisolithus tinctorius Marx 270</name>
    <dbReference type="NCBI Taxonomy" id="870435"/>
    <lineage>
        <taxon>Eukaryota</taxon>
        <taxon>Fungi</taxon>
        <taxon>Dikarya</taxon>
        <taxon>Basidiomycota</taxon>
        <taxon>Agaricomycotina</taxon>
        <taxon>Agaricomycetes</taxon>
        <taxon>Agaricomycetidae</taxon>
        <taxon>Boletales</taxon>
        <taxon>Sclerodermatineae</taxon>
        <taxon>Pisolithaceae</taxon>
        <taxon>Pisolithus</taxon>
    </lineage>
</organism>
<reference evidence="2" key="2">
    <citation type="submission" date="2015-01" db="EMBL/GenBank/DDBJ databases">
        <title>Evolutionary Origins and Diversification of the Mycorrhizal Mutualists.</title>
        <authorList>
            <consortium name="DOE Joint Genome Institute"/>
            <consortium name="Mycorrhizal Genomics Consortium"/>
            <person name="Kohler A."/>
            <person name="Kuo A."/>
            <person name="Nagy L.G."/>
            <person name="Floudas D."/>
            <person name="Copeland A."/>
            <person name="Barry K.W."/>
            <person name="Cichocki N."/>
            <person name="Veneault-Fourrey C."/>
            <person name="LaButti K."/>
            <person name="Lindquist E.A."/>
            <person name="Lipzen A."/>
            <person name="Lundell T."/>
            <person name="Morin E."/>
            <person name="Murat C."/>
            <person name="Riley R."/>
            <person name="Ohm R."/>
            <person name="Sun H."/>
            <person name="Tunlid A."/>
            <person name="Henrissat B."/>
            <person name="Grigoriev I.V."/>
            <person name="Hibbett D.S."/>
            <person name="Martin F."/>
        </authorList>
    </citation>
    <scope>NUCLEOTIDE SEQUENCE [LARGE SCALE GENOMIC DNA]</scope>
    <source>
        <strain evidence="2">Marx 270</strain>
    </source>
</reference>
<accession>A0A0C3N6I8</accession>
<name>A0A0C3N6I8_PISTI</name>
<protein>
    <submittedName>
        <fullName evidence="1">Uncharacterized protein</fullName>
    </submittedName>
</protein>
<evidence type="ECO:0000313" key="2">
    <source>
        <dbReference type="Proteomes" id="UP000054217"/>
    </source>
</evidence>
<keyword evidence="2" id="KW-1185">Reference proteome</keyword>
<dbReference type="HOGENOM" id="CLU_183928_0_0_1"/>
<proteinExistence type="predicted"/>
<gene>
    <name evidence="1" type="ORF">M404DRAFT_33025</name>
</gene>
<dbReference type="InParanoid" id="A0A0C3N6I8"/>
<reference evidence="1 2" key="1">
    <citation type="submission" date="2014-04" db="EMBL/GenBank/DDBJ databases">
        <authorList>
            <consortium name="DOE Joint Genome Institute"/>
            <person name="Kuo A."/>
            <person name="Kohler A."/>
            <person name="Costa M.D."/>
            <person name="Nagy L.G."/>
            <person name="Floudas D."/>
            <person name="Copeland A."/>
            <person name="Barry K.W."/>
            <person name="Cichocki N."/>
            <person name="Veneault-Fourrey C."/>
            <person name="LaButti K."/>
            <person name="Lindquist E.A."/>
            <person name="Lipzen A."/>
            <person name="Lundell T."/>
            <person name="Morin E."/>
            <person name="Murat C."/>
            <person name="Sun H."/>
            <person name="Tunlid A."/>
            <person name="Henrissat B."/>
            <person name="Grigoriev I.V."/>
            <person name="Hibbett D.S."/>
            <person name="Martin F."/>
            <person name="Nordberg H.P."/>
            <person name="Cantor M.N."/>
            <person name="Hua S.X."/>
        </authorList>
    </citation>
    <scope>NUCLEOTIDE SEQUENCE [LARGE SCALE GENOMIC DNA]</scope>
    <source>
        <strain evidence="1 2">Marx 270</strain>
    </source>
</reference>
<dbReference type="AlphaFoldDB" id="A0A0C3N6I8"/>
<dbReference type="EMBL" id="KN832042">
    <property type="protein sequence ID" value="KIN96679.1"/>
    <property type="molecule type" value="Genomic_DNA"/>
</dbReference>
<sequence length="96" mass="10765">MDHAYEELTAVLGPSKVTQWELDALEAERERGEALDIYLLKGDKAPTMGEVQLKLMKNPPSTSANLDSVAWLAEGICYARPKSRRRESSNADYGFY</sequence>
<evidence type="ECO:0000313" key="1">
    <source>
        <dbReference type="EMBL" id="KIN96679.1"/>
    </source>
</evidence>
<dbReference type="Proteomes" id="UP000054217">
    <property type="component" value="Unassembled WGS sequence"/>
</dbReference>
<dbReference type="OrthoDB" id="2679535at2759"/>